<dbReference type="RefSeq" id="WP_371569173.1">
    <property type="nucleotide sequence ID" value="NZ_JASMRN010000004.1"/>
</dbReference>
<evidence type="ECO:0000313" key="2">
    <source>
        <dbReference type="EMBL" id="MEZ7514993.1"/>
    </source>
</evidence>
<organism evidence="2 3">
    <name type="scientific">Flavobacterium frigidarium</name>
    <dbReference type="NCBI Taxonomy" id="99286"/>
    <lineage>
        <taxon>Bacteria</taxon>
        <taxon>Pseudomonadati</taxon>
        <taxon>Bacteroidota</taxon>
        <taxon>Flavobacteriia</taxon>
        <taxon>Flavobacteriales</taxon>
        <taxon>Flavobacteriaceae</taxon>
        <taxon>Flavobacterium</taxon>
    </lineage>
</organism>
<name>A0ABV4KBH0_9FLAO</name>
<proteinExistence type="predicted"/>
<feature type="chain" id="PRO_5046829715" evidence="1">
    <location>
        <begin position="21"/>
        <end position="256"/>
    </location>
</feature>
<accession>A0ABV4KBH0</accession>
<protein>
    <submittedName>
        <fullName evidence="2">DUF4292 domain-containing protein</fullName>
    </submittedName>
</protein>
<dbReference type="Pfam" id="PF14125">
    <property type="entry name" value="DUF4292"/>
    <property type="match status" value="1"/>
</dbReference>
<dbReference type="Gene3D" id="2.50.20.10">
    <property type="entry name" value="Lipoprotein localisation LolA/LolB/LppX"/>
    <property type="match status" value="1"/>
</dbReference>
<gene>
    <name evidence="2" type="ORF">QO192_06810</name>
</gene>
<dbReference type="EMBL" id="JASMRN010000004">
    <property type="protein sequence ID" value="MEZ7514993.1"/>
    <property type="molecule type" value="Genomic_DNA"/>
</dbReference>
<dbReference type="InterPro" id="IPR025634">
    <property type="entry name" value="DUF4292"/>
</dbReference>
<evidence type="ECO:0000256" key="1">
    <source>
        <dbReference type="SAM" id="SignalP"/>
    </source>
</evidence>
<sequence>MKKISLLLVIIIMASCKTQSVVTEPITPATYLKSKTIINKHYDNKKDFSTLYVKANVRYADDKQTQNVTAEIKIKKDEEILVSIRFLGITMAKASITPKSVRYYEKIKGTYFEGDFSTLSKWLGTDLNYTKMQNMLIGEAIDDLNKGKYTESLLEQMYRLDDNENGGTKKSFYIDASDFEIKKQEVSQPTEERMILISYSDPKTNNEITIPSNVVINSYQKDKKSEIKLDYNTISFNEELSFPYSVPNGYNKVIIK</sequence>
<evidence type="ECO:0000313" key="3">
    <source>
        <dbReference type="Proteomes" id="UP001568894"/>
    </source>
</evidence>
<dbReference type="PROSITE" id="PS51257">
    <property type="entry name" value="PROKAR_LIPOPROTEIN"/>
    <property type="match status" value="1"/>
</dbReference>
<keyword evidence="1" id="KW-0732">Signal</keyword>
<feature type="signal peptide" evidence="1">
    <location>
        <begin position="1"/>
        <end position="20"/>
    </location>
</feature>
<reference evidence="2 3" key="1">
    <citation type="submission" date="2023-05" db="EMBL/GenBank/DDBJ databases">
        <title>Adaptations of aquatic viruses from atmosphere-close ecosystems of the Central Arctic Ocean.</title>
        <authorList>
            <person name="Rahlff J."/>
            <person name="Holmfeldt K."/>
        </authorList>
    </citation>
    <scope>NUCLEOTIDE SEQUENCE [LARGE SCALE GENOMIC DNA]</scope>
    <source>
        <strain evidence="2 3">Arc14</strain>
    </source>
</reference>
<dbReference type="Proteomes" id="UP001568894">
    <property type="component" value="Unassembled WGS sequence"/>
</dbReference>
<comment type="caution">
    <text evidence="2">The sequence shown here is derived from an EMBL/GenBank/DDBJ whole genome shotgun (WGS) entry which is preliminary data.</text>
</comment>
<keyword evidence="3" id="KW-1185">Reference proteome</keyword>